<dbReference type="InterPro" id="IPR036615">
    <property type="entry name" value="Mur_ligase_C_dom_sf"/>
</dbReference>
<evidence type="ECO:0000256" key="5">
    <source>
        <dbReference type="ARBA" id="ARBA00022741"/>
    </source>
</evidence>
<keyword evidence="5" id="KW-0547">Nucleotide-binding</keyword>
<dbReference type="Gene3D" id="3.40.1190.10">
    <property type="entry name" value="Mur-like, catalytic domain"/>
    <property type="match status" value="1"/>
</dbReference>
<evidence type="ECO:0000256" key="9">
    <source>
        <dbReference type="ARBA" id="ARBA00047493"/>
    </source>
</evidence>
<evidence type="ECO:0000259" key="12">
    <source>
        <dbReference type="Pfam" id="PF08245"/>
    </source>
</evidence>
<evidence type="ECO:0000256" key="7">
    <source>
        <dbReference type="ARBA" id="ARBA00022842"/>
    </source>
</evidence>
<dbReference type="InterPro" id="IPR018109">
    <property type="entry name" value="Folylpolyglutamate_synth_CS"/>
</dbReference>
<evidence type="ECO:0000259" key="11">
    <source>
        <dbReference type="Pfam" id="PF02875"/>
    </source>
</evidence>
<dbReference type="NCBIfam" id="TIGR01499">
    <property type="entry name" value="folC"/>
    <property type="match status" value="1"/>
</dbReference>
<keyword evidence="7" id="KW-0460">Magnesium</keyword>
<dbReference type="PROSITE" id="PS01011">
    <property type="entry name" value="FOLYLPOLYGLU_SYNT_1"/>
    <property type="match status" value="1"/>
</dbReference>
<evidence type="ECO:0000256" key="2">
    <source>
        <dbReference type="ARBA" id="ARBA00013025"/>
    </source>
</evidence>
<reference evidence="13 14" key="1">
    <citation type="submission" date="2024-04" db="EMBL/GenBank/DDBJ databases">
        <title>Isolation of an actinomycete strain from pig manure.</title>
        <authorList>
            <person name="Gong T."/>
            <person name="Yu Z."/>
            <person name="An M."/>
            <person name="Wei C."/>
            <person name="Yang W."/>
            <person name="Liu L."/>
        </authorList>
    </citation>
    <scope>NUCLEOTIDE SEQUENCE [LARGE SCALE GENOMIC DNA]</scope>
    <source>
        <strain evidence="13 14">ZF39</strain>
    </source>
</reference>
<organism evidence="13 14">
    <name type="scientific">Ammonicoccus fulvus</name>
    <dbReference type="NCBI Taxonomy" id="3138240"/>
    <lineage>
        <taxon>Bacteria</taxon>
        <taxon>Bacillati</taxon>
        <taxon>Actinomycetota</taxon>
        <taxon>Actinomycetes</taxon>
        <taxon>Propionibacteriales</taxon>
        <taxon>Propionibacteriaceae</taxon>
        <taxon>Ammonicoccus</taxon>
    </lineage>
</organism>
<proteinExistence type="inferred from homology"/>
<comment type="catalytic activity">
    <reaction evidence="9">
        <text>(6S)-5,6,7,8-tetrahydrofolyl-(gamma-L-Glu)(n) + L-glutamate + ATP = (6S)-5,6,7,8-tetrahydrofolyl-(gamma-L-Glu)(n+1) + ADP + phosphate + H(+)</text>
        <dbReference type="Rhea" id="RHEA:10580"/>
        <dbReference type="Rhea" id="RHEA-COMP:14738"/>
        <dbReference type="Rhea" id="RHEA-COMP:14740"/>
        <dbReference type="ChEBI" id="CHEBI:15378"/>
        <dbReference type="ChEBI" id="CHEBI:29985"/>
        <dbReference type="ChEBI" id="CHEBI:30616"/>
        <dbReference type="ChEBI" id="CHEBI:43474"/>
        <dbReference type="ChEBI" id="CHEBI:141005"/>
        <dbReference type="ChEBI" id="CHEBI:456216"/>
        <dbReference type="EC" id="6.3.2.17"/>
    </reaction>
</comment>
<dbReference type="InterPro" id="IPR036565">
    <property type="entry name" value="Mur-like_cat_sf"/>
</dbReference>
<evidence type="ECO:0000313" key="13">
    <source>
        <dbReference type="EMBL" id="XAN07030.1"/>
    </source>
</evidence>
<keyword evidence="6" id="KW-0067">ATP-binding</keyword>
<dbReference type="InterPro" id="IPR004101">
    <property type="entry name" value="Mur_ligase_C"/>
</dbReference>
<dbReference type="PANTHER" id="PTHR11136:SF0">
    <property type="entry name" value="DIHYDROFOLATE SYNTHETASE-RELATED"/>
    <property type="match status" value="1"/>
</dbReference>
<protein>
    <recommendedName>
        <fullName evidence="2">tetrahydrofolate synthase</fullName>
        <ecNumber evidence="2">6.3.2.17</ecNumber>
    </recommendedName>
    <alternativeName>
        <fullName evidence="8">Tetrahydrofolylpolyglutamate synthase</fullName>
    </alternativeName>
</protein>
<evidence type="ECO:0000256" key="8">
    <source>
        <dbReference type="ARBA" id="ARBA00030592"/>
    </source>
</evidence>
<dbReference type="InterPro" id="IPR013221">
    <property type="entry name" value="Mur_ligase_cen"/>
</dbReference>
<evidence type="ECO:0000256" key="6">
    <source>
        <dbReference type="ARBA" id="ARBA00022840"/>
    </source>
</evidence>
<name>A0ABZ3FQJ6_9ACTN</name>
<dbReference type="RefSeq" id="WP_425308477.1">
    <property type="nucleotide sequence ID" value="NZ_CP154795.1"/>
</dbReference>
<evidence type="ECO:0000256" key="4">
    <source>
        <dbReference type="ARBA" id="ARBA00022723"/>
    </source>
</evidence>
<feature type="domain" description="Mur ligase central" evidence="12">
    <location>
        <begin position="47"/>
        <end position="276"/>
    </location>
</feature>
<gene>
    <name evidence="13" type="ORF">AADG42_06870</name>
</gene>
<feature type="region of interest" description="Disordered" evidence="10">
    <location>
        <begin position="453"/>
        <end position="473"/>
    </location>
</feature>
<dbReference type="PIRSF" id="PIRSF001563">
    <property type="entry name" value="Folylpolyglu_synth"/>
    <property type="match status" value="1"/>
</dbReference>
<evidence type="ECO:0000256" key="1">
    <source>
        <dbReference type="ARBA" id="ARBA00008276"/>
    </source>
</evidence>
<dbReference type="Proteomes" id="UP001442841">
    <property type="component" value="Chromosome"/>
</dbReference>
<keyword evidence="3 13" id="KW-0436">Ligase</keyword>
<dbReference type="PANTHER" id="PTHR11136">
    <property type="entry name" value="FOLYLPOLYGLUTAMATE SYNTHASE-RELATED"/>
    <property type="match status" value="1"/>
</dbReference>
<comment type="similarity">
    <text evidence="1">Belongs to the folylpolyglutamate synthase family.</text>
</comment>
<accession>A0ABZ3FQJ6</accession>
<dbReference type="SUPFAM" id="SSF53623">
    <property type="entry name" value="MurD-like peptide ligases, catalytic domain"/>
    <property type="match status" value="1"/>
</dbReference>
<keyword evidence="14" id="KW-1185">Reference proteome</keyword>
<dbReference type="GO" id="GO:0016874">
    <property type="term" value="F:ligase activity"/>
    <property type="evidence" value="ECO:0007669"/>
    <property type="project" value="UniProtKB-KW"/>
</dbReference>
<dbReference type="EMBL" id="CP154795">
    <property type="protein sequence ID" value="XAN07030.1"/>
    <property type="molecule type" value="Genomic_DNA"/>
</dbReference>
<dbReference type="Gene3D" id="3.90.190.20">
    <property type="entry name" value="Mur ligase, C-terminal domain"/>
    <property type="match status" value="1"/>
</dbReference>
<dbReference type="InterPro" id="IPR001645">
    <property type="entry name" value="Folylpolyglutamate_synth"/>
</dbReference>
<dbReference type="Pfam" id="PF02875">
    <property type="entry name" value="Mur_ligase_C"/>
    <property type="match status" value="1"/>
</dbReference>
<feature type="domain" description="Mur ligase C-terminal" evidence="11">
    <location>
        <begin position="301"/>
        <end position="426"/>
    </location>
</feature>
<keyword evidence="4" id="KW-0479">Metal-binding</keyword>
<dbReference type="SUPFAM" id="SSF53244">
    <property type="entry name" value="MurD-like peptide ligases, peptide-binding domain"/>
    <property type="match status" value="1"/>
</dbReference>
<sequence>MQTNHEKVVAELTSRWPENRVAPSLDRIRAVLELLGDPQRTCPVIQITGTNGKGSTAIMIESLLRAAGLRTGRYSSPHLVDVTERIAIDGQPISRERFGEVWADVKPYVEIVDEQLLDGVRMTFFEVLTAMAYAAFADAPVDVAIVEVGLGGTWDATNVADAQVAVVMPIDLDHTHLLGTTLTEIATEKAGIIKPGAHAILAGQDLEAATVLLRHCADVGALVQREGVDFGLLDRSLAVGGQLIRLNGAEGPVEDIHLPLHGVHMARNAGVALAAVEAFLGMKALPADLIREGLGEVSAPGRLEVIRQSPPIVLEGAHNPHAAAAAAEAVSEAYAFDPLIGVLAMMRDKDVEAVLRVWEPLMAEVICTRVESTDRGLPPGELAEQAAEVFGPDRVRRADSLADALELATTLADTDAGQPGVLVTGSVIAAGEARALLAGDDLARDADEIDWDAEDHGGTIDELGADHEHAEDD</sequence>
<dbReference type="EC" id="6.3.2.17" evidence="2"/>
<feature type="compositionally biased region" description="Basic and acidic residues" evidence="10">
    <location>
        <begin position="454"/>
        <end position="473"/>
    </location>
</feature>
<evidence type="ECO:0000256" key="3">
    <source>
        <dbReference type="ARBA" id="ARBA00022598"/>
    </source>
</evidence>
<evidence type="ECO:0000313" key="14">
    <source>
        <dbReference type="Proteomes" id="UP001442841"/>
    </source>
</evidence>
<evidence type="ECO:0000256" key="10">
    <source>
        <dbReference type="SAM" id="MobiDB-lite"/>
    </source>
</evidence>
<dbReference type="Pfam" id="PF08245">
    <property type="entry name" value="Mur_ligase_M"/>
    <property type="match status" value="1"/>
</dbReference>